<organism evidence="1 2">
    <name type="scientific">Chryseobacterium glaciei</name>
    <dbReference type="NCBI Taxonomy" id="1685010"/>
    <lineage>
        <taxon>Bacteria</taxon>
        <taxon>Pseudomonadati</taxon>
        <taxon>Bacteroidota</taxon>
        <taxon>Flavobacteriia</taxon>
        <taxon>Flavobacteriales</taxon>
        <taxon>Weeksellaceae</taxon>
        <taxon>Chryseobacterium group</taxon>
        <taxon>Chryseobacterium</taxon>
    </lineage>
</organism>
<evidence type="ECO:0000313" key="2">
    <source>
        <dbReference type="Proteomes" id="UP000077824"/>
    </source>
</evidence>
<protein>
    <submittedName>
        <fullName evidence="1">Uncharacterized protein</fullName>
    </submittedName>
</protein>
<sequence>MIYVSKKKNSILFATNLKFKIIIQMKKQKQNQSGKKLSLIKLQLSKITNMGNIQGGGPFQAQFGSDDGCMFPEDASKPVDDGIKTRTQ</sequence>
<dbReference type="KEGG" id="chh:A0O34_05905"/>
<reference evidence="1 2" key="1">
    <citation type="submission" date="2016-04" db="EMBL/GenBank/DDBJ databases">
        <title>Complete Genome Sequence of Chryseobacterium sp. IHBB 10212.</title>
        <authorList>
            <person name="Pal M."/>
            <person name="Swarnkar M.K."/>
            <person name="Kaushal K."/>
            <person name="Chhibber S."/>
            <person name="Singh A.K."/>
            <person name="Gulati A."/>
        </authorList>
    </citation>
    <scope>NUCLEOTIDE SEQUENCE [LARGE SCALE GENOMIC DNA]</scope>
    <source>
        <strain evidence="1 2">IHBB 10212</strain>
    </source>
</reference>
<dbReference type="EMBL" id="CP015199">
    <property type="protein sequence ID" value="ANF50071.1"/>
    <property type="molecule type" value="Genomic_DNA"/>
</dbReference>
<name>A0A172XSY5_9FLAO</name>
<accession>A0A172XSY5</accession>
<dbReference type="STRING" id="1685010.A0O34_05905"/>
<gene>
    <name evidence="1" type="ORF">A0O34_05905</name>
</gene>
<dbReference type="Proteomes" id="UP000077824">
    <property type="component" value="Chromosome"/>
</dbReference>
<evidence type="ECO:0000313" key="1">
    <source>
        <dbReference type="EMBL" id="ANF50071.1"/>
    </source>
</evidence>
<keyword evidence="2" id="KW-1185">Reference proteome</keyword>
<dbReference type="AlphaFoldDB" id="A0A172XSY5"/>
<proteinExistence type="predicted"/>